<dbReference type="GeneID" id="57609127"/>
<protein>
    <submittedName>
        <fullName evidence="1">Uncharacterized protein</fullName>
    </submittedName>
</protein>
<proteinExistence type="predicted"/>
<organism evidence="1 2">
    <name type="scientific">Ectopseudomonas chengduensis</name>
    <dbReference type="NCBI Taxonomy" id="489632"/>
    <lineage>
        <taxon>Bacteria</taxon>
        <taxon>Pseudomonadati</taxon>
        <taxon>Pseudomonadota</taxon>
        <taxon>Gammaproteobacteria</taxon>
        <taxon>Pseudomonadales</taxon>
        <taxon>Pseudomonadaceae</taxon>
        <taxon>Ectopseudomonas</taxon>
    </lineage>
</organism>
<name>A0A1G6PT58_9GAMM</name>
<gene>
    <name evidence="1" type="ORF">SAMN05216576_10784</name>
</gene>
<dbReference type="EMBL" id="FMZQ01000007">
    <property type="protein sequence ID" value="SDC83313.1"/>
    <property type="molecule type" value="Genomic_DNA"/>
</dbReference>
<evidence type="ECO:0000313" key="2">
    <source>
        <dbReference type="Proteomes" id="UP000199467"/>
    </source>
</evidence>
<accession>A0A1G6PT58</accession>
<evidence type="ECO:0000313" key="1">
    <source>
        <dbReference type="EMBL" id="SDC83313.1"/>
    </source>
</evidence>
<dbReference type="RefSeq" id="WP_050413063.1">
    <property type="nucleotide sequence ID" value="NZ_FMZQ01000007.1"/>
</dbReference>
<reference evidence="2" key="1">
    <citation type="submission" date="2016-10" db="EMBL/GenBank/DDBJ databases">
        <authorList>
            <person name="Varghese N."/>
            <person name="Submissions S."/>
        </authorList>
    </citation>
    <scope>NUCLEOTIDE SEQUENCE [LARGE SCALE GENOMIC DNA]</scope>
    <source>
        <strain evidence="2">DSM 26382</strain>
    </source>
</reference>
<sequence length="81" mass="9057">MANHWPRGGQAKTSVVANTMAEFVKKQEQANRIEGQFDALRDRVVAAGYGNKYSDEEVAEMRTEMAVLSSQYFDLTGLTLK</sequence>
<dbReference type="AlphaFoldDB" id="A0A1G6PT58"/>
<dbReference type="Proteomes" id="UP000199467">
    <property type="component" value="Unassembled WGS sequence"/>
</dbReference>
<keyword evidence="2" id="KW-1185">Reference proteome</keyword>